<accession>Q0AR83</accession>
<dbReference type="Proteomes" id="UP000001964">
    <property type="component" value="Chromosome"/>
</dbReference>
<keyword evidence="2" id="KW-1185">Reference proteome</keyword>
<evidence type="ECO:0000313" key="2">
    <source>
        <dbReference type="Proteomes" id="UP000001964"/>
    </source>
</evidence>
<gene>
    <name evidence="1" type="ordered locus">Mmar10_0911</name>
</gene>
<dbReference type="AlphaFoldDB" id="Q0AR83"/>
<protein>
    <submittedName>
        <fullName evidence="1">Uncharacterized protein</fullName>
    </submittedName>
</protein>
<dbReference type="EMBL" id="CP000449">
    <property type="protein sequence ID" value="ABI65204.1"/>
    <property type="molecule type" value="Genomic_DNA"/>
</dbReference>
<reference evidence="1 2" key="1">
    <citation type="submission" date="2006-08" db="EMBL/GenBank/DDBJ databases">
        <title>Complete sequence of Maricaulis maris MCS10.</title>
        <authorList>
            <consortium name="US DOE Joint Genome Institute"/>
            <person name="Copeland A."/>
            <person name="Lucas S."/>
            <person name="Lapidus A."/>
            <person name="Barry K."/>
            <person name="Detter J.C."/>
            <person name="Glavina del Rio T."/>
            <person name="Hammon N."/>
            <person name="Israni S."/>
            <person name="Dalin E."/>
            <person name="Tice H."/>
            <person name="Pitluck S."/>
            <person name="Saunders E."/>
            <person name="Brettin T."/>
            <person name="Bruce D."/>
            <person name="Han C."/>
            <person name="Tapia R."/>
            <person name="Gilna P."/>
            <person name="Schmutz J."/>
            <person name="Larimer F."/>
            <person name="Land M."/>
            <person name="Hauser L."/>
            <person name="Kyrpides N."/>
            <person name="Mikhailova N."/>
            <person name="Viollier P."/>
            <person name="Stephens C."/>
            <person name="Richardson P."/>
        </authorList>
    </citation>
    <scope>NUCLEOTIDE SEQUENCE [LARGE SCALE GENOMIC DNA]</scope>
    <source>
        <strain evidence="1 2">MCS10</strain>
    </source>
</reference>
<dbReference type="KEGG" id="mmr:Mmar10_0911"/>
<name>Q0AR83_MARMM</name>
<proteinExistence type="predicted"/>
<sequence>MPEPFHPDIATRAMAQLDTWLAEAGLRFEIAPSDFAVLHSDAVDILVHSETLPSLRVTVFDEYGDLGTADAILALVLIGRGFGELADAVDLASWARAAGLDADDPGVALLHQQLNAARSSFLEAWGAIPDVVPDLDWQLNAGIAQALRREAGLLPKG</sequence>
<organism evidence="1 2">
    <name type="scientific">Maricaulis maris (strain MCS10)</name>
    <name type="common">Caulobacter maris</name>
    <dbReference type="NCBI Taxonomy" id="394221"/>
    <lineage>
        <taxon>Bacteria</taxon>
        <taxon>Pseudomonadati</taxon>
        <taxon>Pseudomonadota</taxon>
        <taxon>Alphaproteobacteria</taxon>
        <taxon>Maricaulales</taxon>
        <taxon>Maricaulaceae</taxon>
        <taxon>Maricaulis</taxon>
    </lineage>
</organism>
<dbReference type="STRING" id="394221.Mmar10_0911"/>
<dbReference type="HOGENOM" id="CLU_1675786_0_0_5"/>
<evidence type="ECO:0000313" key="1">
    <source>
        <dbReference type="EMBL" id="ABI65204.1"/>
    </source>
</evidence>